<dbReference type="SUPFAM" id="SSF56524">
    <property type="entry name" value="Oxidoreductase molybdopterin-binding domain"/>
    <property type="match status" value="1"/>
</dbReference>
<proteinExistence type="predicted"/>
<evidence type="ECO:0000259" key="1">
    <source>
        <dbReference type="Pfam" id="PF00174"/>
    </source>
</evidence>
<dbReference type="PANTHER" id="PTHR43032">
    <property type="entry name" value="PROTEIN-METHIONINE-SULFOXIDE REDUCTASE"/>
    <property type="match status" value="1"/>
</dbReference>
<dbReference type="Proteomes" id="UP000244093">
    <property type="component" value="Unassembled WGS sequence"/>
</dbReference>
<feature type="domain" description="Oxidoreductase molybdopterin-binding" evidence="1">
    <location>
        <begin position="25"/>
        <end position="169"/>
    </location>
</feature>
<dbReference type="InterPro" id="IPR000572">
    <property type="entry name" value="OxRdtase_Mopterin-bd_dom"/>
</dbReference>
<dbReference type="CDD" id="cd02109">
    <property type="entry name" value="arch_bact_SO_family_Moco"/>
    <property type="match status" value="1"/>
</dbReference>
<name>A0A2R7Y5P6_9CREN</name>
<dbReference type="Gene3D" id="3.90.420.10">
    <property type="entry name" value="Oxidoreductase, molybdopterin-binding domain"/>
    <property type="match status" value="1"/>
</dbReference>
<dbReference type="Pfam" id="PF00174">
    <property type="entry name" value="Oxidored_molyb"/>
    <property type="match status" value="1"/>
</dbReference>
<dbReference type="PANTHER" id="PTHR43032:SF4">
    <property type="entry name" value="OXIDOREDUCTASE MOLYBDOPTERIN-BINDING DOMAIN-CONTAINING PROTEIN"/>
    <property type="match status" value="1"/>
</dbReference>
<reference evidence="2" key="1">
    <citation type="submission" date="2017-04" db="EMBL/GenBank/DDBJ databases">
        <authorList>
            <person name="Afonso C.L."/>
            <person name="Miller P.J."/>
            <person name="Scott M.A."/>
            <person name="Spackman E."/>
            <person name="Goraichik I."/>
            <person name="Dimitrov K.M."/>
            <person name="Suarez D.L."/>
            <person name="Swayne D.E."/>
        </authorList>
    </citation>
    <scope>NUCLEOTIDE SEQUENCE</scope>
    <source>
        <strain evidence="2">NZ3</strain>
    </source>
</reference>
<evidence type="ECO:0000313" key="3">
    <source>
        <dbReference type="Proteomes" id="UP000244093"/>
    </source>
</evidence>
<organism evidence="2 3">
    <name type="scientific">Zestosphaera tikiterensis</name>
    <dbReference type="NCBI Taxonomy" id="1973259"/>
    <lineage>
        <taxon>Archaea</taxon>
        <taxon>Thermoproteota</taxon>
        <taxon>Thermoprotei</taxon>
        <taxon>Desulfurococcales</taxon>
        <taxon>Desulfurococcaceae</taxon>
        <taxon>Zestosphaera</taxon>
    </lineage>
</organism>
<dbReference type="InterPro" id="IPR036374">
    <property type="entry name" value="OxRdtase_Mopterin-bd_sf"/>
</dbReference>
<sequence>MDGSRHVPPGQKIIPNFIIYRILGQPNIDVQSWTLKVKGEVEREMTYTYEDLLKLADVSYVEDFHCVTGWSVENVRWEGVSLRKLIEASKPRDTVKWVYVLSVDNYTTIIPIEDALHEKAILALKINGKPLTLEQGFPARIFIPHLYGWKSAKWVSEITLLSYYKDGYWEALGYHERGNVWNEERFKW</sequence>
<reference evidence="2" key="2">
    <citation type="journal article" date="2018" name="Syst. Appl. Microbiol.">
        <title>A new symbiotic nanoarchaeote (Candidatus Nanoclepta minutus) and its host (Zestosphaera tikiterensis gen. nov., sp. nov.) from a New Zealand hot spring.</title>
        <authorList>
            <person name="St John E."/>
            <person name="Liu Y."/>
            <person name="Podar M."/>
            <person name="Stott M.B."/>
            <person name="Meneghin J."/>
            <person name="Chen Z."/>
            <person name="Lagutin K."/>
            <person name="Mitchell K."/>
            <person name="Reysenbach A.L."/>
        </authorList>
    </citation>
    <scope>NUCLEOTIDE SEQUENCE [LARGE SCALE GENOMIC DNA]</scope>
    <source>
        <strain evidence="2">NZ3</strain>
    </source>
</reference>
<protein>
    <submittedName>
        <fullName evidence="2">Sulfite oxidase-like oxidoreductase</fullName>
    </submittedName>
</protein>
<gene>
    <name evidence="2" type="ORF">B7O98_05785</name>
</gene>
<comment type="caution">
    <text evidence="2">The sequence shown here is derived from an EMBL/GenBank/DDBJ whole genome shotgun (WGS) entry which is preliminary data.</text>
</comment>
<dbReference type="AlphaFoldDB" id="A0A2R7Y5P6"/>
<evidence type="ECO:0000313" key="2">
    <source>
        <dbReference type="EMBL" id="PUA32182.1"/>
    </source>
</evidence>
<accession>A0A2R7Y5P6</accession>
<dbReference type="EMBL" id="NBVN01000004">
    <property type="protein sequence ID" value="PUA32182.1"/>
    <property type="molecule type" value="Genomic_DNA"/>
</dbReference>